<feature type="region of interest" description="Disordered" evidence="6">
    <location>
        <begin position="255"/>
        <end position="366"/>
    </location>
</feature>
<dbReference type="GO" id="GO:0045033">
    <property type="term" value="P:peroxisome inheritance"/>
    <property type="evidence" value="ECO:0007669"/>
    <property type="project" value="InterPro"/>
</dbReference>
<feature type="region of interest" description="Disordered" evidence="6">
    <location>
        <begin position="529"/>
        <end position="608"/>
    </location>
</feature>
<organism evidence="7 8">
    <name type="scientific">Truncatella angustata</name>
    <dbReference type="NCBI Taxonomy" id="152316"/>
    <lineage>
        <taxon>Eukaryota</taxon>
        <taxon>Fungi</taxon>
        <taxon>Dikarya</taxon>
        <taxon>Ascomycota</taxon>
        <taxon>Pezizomycotina</taxon>
        <taxon>Sordariomycetes</taxon>
        <taxon>Xylariomycetidae</taxon>
        <taxon>Amphisphaeriales</taxon>
        <taxon>Sporocadaceae</taxon>
        <taxon>Truncatella</taxon>
    </lineage>
</organism>
<keyword evidence="8" id="KW-1185">Reference proteome</keyword>
<reference evidence="7" key="1">
    <citation type="journal article" date="2021" name="Nat. Commun.">
        <title>Genetic determinants of endophytism in the Arabidopsis root mycobiome.</title>
        <authorList>
            <person name="Mesny F."/>
            <person name="Miyauchi S."/>
            <person name="Thiergart T."/>
            <person name="Pickel B."/>
            <person name="Atanasova L."/>
            <person name="Karlsson M."/>
            <person name="Huettel B."/>
            <person name="Barry K.W."/>
            <person name="Haridas S."/>
            <person name="Chen C."/>
            <person name="Bauer D."/>
            <person name="Andreopoulos W."/>
            <person name="Pangilinan J."/>
            <person name="LaButti K."/>
            <person name="Riley R."/>
            <person name="Lipzen A."/>
            <person name="Clum A."/>
            <person name="Drula E."/>
            <person name="Henrissat B."/>
            <person name="Kohler A."/>
            <person name="Grigoriev I.V."/>
            <person name="Martin F.M."/>
            <person name="Hacquard S."/>
        </authorList>
    </citation>
    <scope>NUCLEOTIDE SEQUENCE</scope>
    <source>
        <strain evidence="7">MPI-SDFR-AT-0073</strain>
    </source>
</reference>
<evidence type="ECO:0000256" key="1">
    <source>
        <dbReference type="ARBA" id="ARBA00003594"/>
    </source>
</evidence>
<feature type="compositionally biased region" description="Basic and acidic residues" evidence="6">
    <location>
        <begin position="826"/>
        <end position="838"/>
    </location>
</feature>
<dbReference type="GO" id="GO:0005780">
    <property type="term" value="C:extrinsic component of intraperoxisomal membrane"/>
    <property type="evidence" value="ECO:0007669"/>
    <property type="project" value="InterPro"/>
</dbReference>
<name>A0A9P8UHA1_9PEZI</name>
<dbReference type="Pfam" id="PF12634">
    <property type="entry name" value="Inp1"/>
    <property type="match status" value="1"/>
</dbReference>
<dbReference type="InterPro" id="IPR024758">
    <property type="entry name" value="Inp1"/>
</dbReference>
<comment type="function">
    <text evidence="1">Required for peroxisome inheritance.</text>
</comment>
<evidence type="ECO:0000313" key="7">
    <source>
        <dbReference type="EMBL" id="KAH6652093.1"/>
    </source>
</evidence>
<feature type="compositionally biased region" description="Low complexity" evidence="6">
    <location>
        <begin position="28"/>
        <end position="40"/>
    </location>
</feature>
<feature type="region of interest" description="Disordered" evidence="6">
    <location>
        <begin position="805"/>
        <end position="838"/>
    </location>
</feature>
<proteinExistence type="inferred from homology"/>
<dbReference type="RefSeq" id="XP_045956371.1">
    <property type="nucleotide sequence ID" value="XM_046100405.1"/>
</dbReference>
<evidence type="ECO:0000256" key="6">
    <source>
        <dbReference type="SAM" id="MobiDB-lite"/>
    </source>
</evidence>
<feature type="compositionally biased region" description="Low complexity" evidence="6">
    <location>
        <begin position="292"/>
        <end position="324"/>
    </location>
</feature>
<keyword evidence="5" id="KW-0472">Membrane</keyword>
<gene>
    <name evidence="7" type="ORF">BKA67DRAFT_537933</name>
</gene>
<comment type="subcellular location">
    <subcellularLocation>
        <location evidence="2">Peroxisome membrane</location>
        <topology evidence="2">Peripheral membrane protein</topology>
    </subcellularLocation>
</comment>
<comment type="caution">
    <text evidence="7">The sequence shown here is derived from an EMBL/GenBank/DDBJ whole genome shotgun (WGS) entry which is preliminary data.</text>
</comment>
<feature type="region of interest" description="Disordered" evidence="6">
    <location>
        <begin position="14"/>
        <end position="41"/>
    </location>
</feature>
<evidence type="ECO:0000256" key="3">
    <source>
        <dbReference type="ARBA" id="ARBA00010707"/>
    </source>
</evidence>
<dbReference type="EMBL" id="JAGPXC010000006">
    <property type="protein sequence ID" value="KAH6652093.1"/>
    <property type="molecule type" value="Genomic_DNA"/>
</dbReference>
<dbReference type="AlphaFoldDB" id="A0A9P8UHA1"/>
<evidence type="ECO:0000256" key="4">
    <source>
        <dbReference type="ARBA" id="ARBA00021397"/>
    </source>
</evidence>
<protein>
    <recommendedName>
        <fullName evidence="4">Inheritance of peroxisomes protein 1</fullName>
    </recommendedName>
</protein>
<evidence type="ECO:0000313" key="8">
    <source>
        <dbReference type="Proteomes" id="UP000758603"/>
    </source>
</evidence>
<feature type="compositionally biased region" description="Polar residues" evidence="6">
    <location>
        <begin position="805"/>
        <end position="825"/>
    </location>
</feature>
<dbReference type="GeneID" id="70129297"/>
<accession>A0A9P8UHA1</accession>
<dbReference type="OrthoDB" id="4097008at2759"/>
<sequence>MEAQVSVDTRFLHPRRVATEPAPLQPLRRSLSVSSTSSRSGFLGAPKLPDESIETLYNHPSVKIIAFTTSQRTSFAAPQFPDEPAPGSLPPSSQLERTIAVGPFRIYRAPGSVAFLNCGSALQPILPKSQCWSIDEANSHFVLQIRRPQYWRIEVPVSDPEDAHRALILREVLDSILLFEKTECPFQRSFTVQLPQRPQTPVKKKPWTAAGKNLISAPFSANPSLPLPAAKIVNEKRRPNPGLPAPTELLHKEGRQPEETALASATPTTGTLGGGPSPKEVAKFLDDAADNTAAETTAAETTAAETTAAETTAAETTAAETTAADPMAEQVTREFGELRPTTVPIPKGIYHTSQPTTATLPIDNPEMQSCVQPEPVVQPDRRLSQRSHSSVVNLAPSVTLELSSQQIAAPSVIPATVPLLRSAISEHIPGKTNIPSVASAGNLSSRALHGNTSSCPSLSYEIPAVLDSEHTKPIIVDDSLVKGEEAVAGYTKDADPHSFEGAGSVGAVSLKKKRMSRILAGRSVTIPPHLTVVTSPPSKSTQPMGSRTASTQPLEYSVEPLPEEASPVGSMDSFHSVQSWHSPITPNPPSPPSSSPSPPSFPYPHENIILPSKSTANLTSADITPVTDATLMPSSTGATTRSLDAEFPASFSAIEESEATNANLPLPLESSGSSSFAYERPGLEHRRKSTNLSISRRAFSPLPPAANLFSPSRRQPPASRLAAVGKLPSAIIHKTVEILLSPPGHLVNLMLKVAAKIAAGEWRGLVFGLGEGGESIPVHWDYSDGELSSWEDDDDYHFSIGRLTKTPSASHNSLQEQSSIHMNRSGSEDHNDRSWEVD</sequence>
<feature type="compositionally biased region" description="Low complexity" evidence="6">
    <location>
        <begin position="260"/>
        <end position="270"/>
    </location>
</feature>
<evidence type="ECO:0000256" key="5">
    <source>
        <dbReference type="ARBA" id="ARBA00023136"/>
    </source>
</evidence>
<feature type="compositionally biased region" description="Pro residues" evidence="6">
    <location>
        <begin position="585"/>
        <end position="602"/>
    </location>
</feature>
<evidence type="ECO:0000256" key="2">
    <source>
        <dbReference type="ARBA" id="ARBA00004421"/>
    </source>
</evidence>
<feature type="compositionally biased region" description="Polar residues" evidence="6">
    <location>
        <begin position="532"/>
        <end position="554"/>
    </location>
</feature>
<dbReference type="Proteomes" id="UP000758603">
    <property type="component" value="Unassembled WGS sequence"/>
</dbReference>
<comment type="similarity">
    <text evidence="3">Belongs to the INP1 family.</text>
</comment>